<dbReference type="AlphaFoldDB" id="A0AAP4X0Z8"/>
<feature type="transmembrane region" description="Helical" evidence="8">
    <location>
        <begin position="151"/>
        <end position="169"/>
    </location>
</feature>
<evidence type="ECO:0000256" key="1">
    <source>
        <dbReference type="ARBA" id="ARBA00004141"/>
    </source>
</evidence>
<feature type="transmembrane region" description="Helical" evidence="8">
    <location>
        <begin position="368"/>
        <end position="388"/>
    </location>
</feature>
<evidence type="ECO:0000313" key="11">
    <source>
        <dbReference type="Proteomes" id="UP001170481"/>
    </source>
</evidence>
<dbReference type="InterPro" id="IPR006043">
    <property type="entry name" value="NCS2"/>
</dbReference>
<feature type="transmembrane region" description="Helical" evidence="8">
    <location>
        <begin position="121"/>
        <end position="144"/>
    </location>
</feature>
<gene>
    <name evidence="10" type="ORF">Q4535_05440</name>
    <name evidence="9" type="ORF">QLT01_01040</name>
</gene>
<dbReference type="Proteomes" id="UP001229025">
    <property type="component" value="Unassembled WGS sequence"/>
</dbReference>
<keyword evidence="12" id="KW-1185">Reference proteome</keyword>
<dbReference type="InterPro" id="IPR006042">
    <property type="entry name" value="Xan_ur_permease"/>
</dbReference>
<keyword evidence="5 8" id="KW-1133">Transmembrane helix</keyword>
<evidence type="ECO:0000256" key="2">
    <source>
        <dbReference type="ARBA" id="ARBA00008821"/>
    </source>
</evidence>
<accession>A0AAP4X0Z8</accession>
<dbReference type="Pfam" id="PF00860">
    <property type="entry name" value="Xan_ur_permease"/>
    <property type="match status" value="1"/>
</dbReference>
<keyword evidence="6 8" id="KW-0472">Membrane</keyword>
<dbReference type="Proteomes" id="UP001170481">
    <property type="component" value="Unassembled WGS sequence"/>
</dbReference>
<evidence type="ECO:0000313" key="10">
    <source>
        <dbReference type="EMBL" id="MDO6671558.1"/>
    </source>
</evidence>
<protein>
    <submittedName>
        <fullName evidence="10">Solute carrier family 23 protein</fullName>
    </submittedName>
</protein>
<dbReference type="GO" id="GO:0042907">
    <property type="term" value="F:xanthine transmembrane transporter activity"/>
    <property type="evidence" value="ECO:0007669"/>
    <property type="project" value="TreeGrafter"/>
</dbReference>
<organism evidence="10 11">
    <name type="scientific">Cobetia amphilecti</name>
    <dbReference type="NCBI Taxonomy" id="1055104"/>
    <lineage>
        <taxon>Bacteria</taxon>
        <taxon>Pseudomonadati</taxon>
        <taxon>Pseudomonadota</taxon>
        <taxon>Gammaproteobacteria</taxon>
        <taxon>Oceanospirillales</taxon>
        <taxon>Halomonadaceae</taxon>
        <taxon>Cobetia</taxon>
    </lineage>
</organism>
<evidence type="ECO:0000313" key="9">
    <source>
        <dbReference type="EMBL" id="MDI5882936.1"/>
    </source>
</evidence>
<evidence type="ECO:0000313" key="12">
    <source>
        <dbReference type="Proteomes" id="UP001229025"/>
    </source>
</evidence>
<keyword evidence="4 8" id="KW-0812">Transmembrane</keyword>
<dbReference type="PANTHER" id="PTHR42810:SF2">
    <property type="entry name" value="PURINE PERMEASE C1399.01C-RELATED"/>
    <property type="match status" value="1"/>
</dbReference>
<feature type="transmembrane region" description="Helical" evidence="8">
    <location>
        <begin position="400"/>
        <end position="422"/>
    </location>
</feature>
<feature type="region of interest" description="Disordered" evidence="7">
    <location>
        <begin position="457"/>
        <end position="476"/>
    </location>
</feature>
<reference evidence="9" key="1">
    <citation type="submission" date="2023-04" db="EMBL/GenBank/DDBJ databases">
        <authorList>
            <person name="Otstavnykh N."/>
            <person name="Seitkalieva A."/>
            <person name="Bystritskaya E."/>
        </authorList>
    </citation>
    <scope>NUCLEOTIDE SEQUENCE</scope>
    <source>
        <strain evidence="9">NRIC 0815</strain>
    </source>
</reference>
<dbReference type="NCBIfam" id="TIGR00801">
    <property type="entry name" value="ncs2"/>
    <property type="match status" value="1"/>
</dbReference>
<dbReference type="RefSeq" id="WP_063124266.1">
    <property type="nucleotide sequence ID" value="NZ_CP084115.1"/>
</dbReference>
<evidence type="ECO:0000256" key="5">
    <source>
        <dbReference type="ARBA" id="ARBA00022989"/>
    </source>
</evidence>
<feature type="transmembrane region" description="Helical" evidence="8">
    <location>
        <begin position="343"/>
        <end position="362"/>
    </location>
</feature>
<sequence length="476" mass="48791">MSQSSSDSKGIDEPLLGLESCPSVPISALAGAQHLLASLAGIIAPTLIITSALGLDAYTASLLSMALVVSGVATWIQSQRIGPFGSGLLSIQGTSFSFVSALITAGLIARSQNASDEQVLAVLFGTCLAGSLIEMALGTVLPWLKRVITPVVTGVVVMLIGLSLIQVGMTDIGGGFGAEDFGAPANLALAGCVLITVLACQVSRHPWLRIASIFIGMAVGCIIAAIGGLYDAPQLADAALLALPHPATLNTGFDFSLAAFLPVAFIFMITAIETVGDLTGSARASGLAVDDELHQKRLRGGVLGDGLNSALGALAGTFPNTTFSQNTGVIQLTGIASRHVGRYVAGFLLLLGLSPFIATLLTQMPRPVLGATTTLMFALIAVSGIRILMAQPIGRREMMIIALALGLGLGVGMVPDVLNAIPGAFADALRSPITMGGLTAIIAELLLPKMEDAEVFNPKASERESTDSISADQEHA</sequence>
<feature type="transmembrane region" description="Helical" evidence="8">
    <location>
        <begin position="207"/>
        <end position="230"/>
    </location>
</feature>
<feature type="transmembrane region" description="Helical" evidence="8">
    <location>
        <begin position="255"/>
        <end position="275"/>
    </location>
</feature>
<evidence type="ECO:0000256" key="6">
    <source>
        <dbReference type="ARBA" id="ARBA00023136"/>
    </source>
</evidence>
<dbReference type="GO" id="GO:0005886">
    <property type="term" value="C:plasma membrane"/>
    <property type="evidence" value="ECO:0007669"/>
    <property type="project" value="UniProtKB-ARBA"/>
</dbReference>
<dbReference type="EMBL" id="JASCSA010000001">
    <property type="protein sequence ID" value="MDI5882936.1"/>
    <property type="molecule type" value="Genomic_DNA"/>
</dbReference>
<evidence type="ECO:0000256" key="7">
    <source>
        <dbReference type="SAM" id="MobiDB-lite"/>
    </source>
</evidence>
<evidence type="ECO:0000256" key="8">
    <source>
        <dbReference type="SAM" id="Phobius"/>
    </source>
</evidence>
<comment type="subcellular location">
    <subcellularLocation>
        <location evidence="1">Membrane</location>
        <topology evidence="1">Multi-pass membrane protein</topology>
    </subcellularLocation>
</comment>
<feature type="transmembrane region" description="Helical" evidence="8">
    <location>
        <begin position="181"/>
        <end position="200"/>
    </location>
</feature>
<feature type="compositionally biased region" description="Basic and acidic residues" evidence="7">
    <location>
        <begin position="460"/>
        <end position="476"/>
    </location>
</feature>
<reference evidence="9" key="4">
    <citation type="submission" date="2024-05" db="EMBL/GenBank/DDBJ databases">
        <title>Genome-based characterization of strain KMM 296 and proposal for reclassification of Cobetia litoralis and Cobetia pacifica, and emended description of the species Cobetia amphilecti and Cobetia marina.</title>
        <authorList>
            <person name="Balabanova L."/>
            <person name="Nedashkovskaya O."/>
        </authorList>
    </citation>
    <scope>NUCLEOTIDE SEQUENCE</scope>
    <source>
        <strain evidence="9">NRIC 0815</strain>
    </source>
</reference>
<comment type="caution">
    <text evidence="10">The sequence shown here is derived from an EMBL/GenBank/DDBJ whole genome shotgun (WGS) entry which is preliminary data.</text>
</comment>
<feature type="transmembrane region" description="Helical" evidence="8">
    <location>
        <begin position="35"/>
        <end position="52"/>
    </location>
</feature>
<reference evidence="12" key="3">
    <citation type="submission" date="2023-07" db="EMBL/GenBank/DDBJ databases">
        <title>Genome-based characterization of strain KMM 296 and proposal for reclassification of Cobetia litoralis and Cobetia pacifica, and emended description of the species Cobetia amphilecti and Cobetia marina.</title>
        <authorList>
            <person name="Balabanova L."/>
            <person name="Nedashkovskaya O."/>
        </authorList>
    </citation>
    <scope>NUCLEOTIDE SEQUENCE [LARGE SCALE GENOMIC DNA]</scope>
    <source>
        <strain evidence="12">NRIC 0815</strain>
    </source>
</reference>
<dbReference type="NCBIfam" id="NF037981">
    <property type="entry name" value="NCS2_1"/>
    <property type="match status" value="1"/>
</dbReference>
<dbReference type="PANTHER" id="PTHR42810">
    <property type="entry name" value="PURINE PERMEASE C1399.01C-RELATED"/>
    <property type="match status" value="1"/>
</dbReference>
<evidence type="ECO:0000256" key="3">
    <source>
        <dbReference type="ARBA" id="ARBA00022448"/>
    </source>
</evidence>
<reference evidence="10" key="2">
    <citation type="submission" date="2023-07" db="EMBL/GenBank/DDBJ databases">
        <title>Genome content predicts the carbon catabolic preferences of heterotrophic bacteria.</title>
        <authorList>
            <person name="Gralka M."/>
        </authorList>
    </citation>
    <scope>NUCLEOTIDE SEQUENCE</scope>
    <source>
        <strain evidence="10">C2R13</strain>
    </source>
</reference>
<name>A0AAP4X0Z8_9GAMM</name>
<keyword evidence="3" id="KW-0813">Transport</keyword>
<dbReference type="EMBL" id="JAUORK010000005">
    <property type="protein sequence ID" value="MDO6671558.1"/>
    <property type="molecule type" value="Genomic_DNA"/>
</dbReference>
<evidence type="ECO:0000256" key="4">
    <source>
        <dbReference type="ARBA" id="ARBA00022692"/>
    </source>
</evidence>
<feature type="transmembrane region" description="Helical" evidence="8">
    <location>
        <begin position="88"/>
        <end position="109"/>
    </location>
</feature>
<dbReference type="PROSITE" id="PS01116">
    <property type="entry name" value="XANTH_URACIL_PERMASE"/>
    <property type="match status" value="1"/>
</dbReference>
<comment type="similarity">
    <text evidence="2">Belongs to the nucleobase:cation symporter-2 (NCS2) (TC 2.A.40) family.</text>
</comment>
<proteinExistence type="inferred from homology"/>